<feature type="region of interest" description="Disordered" evidence="1">
    <location>
        <begin position="148"/>
        <end position="169"/>
    </location>
</feature>
<organism evidence="2 3">
    <name type="scientific">Rhodovulum kholense</name>
    <dbReference type="NCBI Taxonomy" id="453584"/>
    <lineage>
        <taxon>Bacteria</taxon>
        <taxon>Pseudomonadati</taxon>
        <taxon>Pseudomonadota</taxon>
        <taxon>Alphaproteobacteria</taxon>
        <taxon>Rhodobacterales</taxon>
        <taxon>Paracoccaceae</taxon>
        <taxon>Rhodovulum</taxon>
    </lineage>
</organism>
<keyword evidence="3" id="KW-1185">Reference proteome</keyword>
<evidence type="ECO:0000256" key="1">
    <source>
        <dbReference type="SAM" id="MobiDB-lite"/>
    </source>
</evidence>
<feature type="compositionally biased region" description="Basic and acidic residues" evidence="1">
    <location>
        <begin position="280"/>
        <end position="289"/>
    </location>
</feature>
<comment type="caution">
    <text evidence="2">The sequence shown here is derived from an EMBL/GenBank/DDBJ whole genome shotgun (WGS) entry which is preliminary data.</text>
</comment>
<dbReference type="Proteomes" id="UP000244037">
    <property type="component" value="Unassembled WGS sequence"/>
</dbReference>
<reference evidence="2 3" key="1">
    <citation type="submission" date="2018-04" db="EMBL/GenBank/DDBJ databases">
        <title>Genomic Encyclopedia of Archaeal and Bacterial Type Strains, Phase II (KMG-II): from individual species to whole genera.</title>
        <authorList>
            <person name="Goeker M."/>
        </authorList>
    </citation>
    <scope>NUCLEOTIDE SEQUENCE [LARGE SCALE GENOMIC DNA]</scope>
    <source>
        <strain evidence="2 3">DSM 19783</strain>
    </source>
</reference>
<accession>A0A8E2VHT7</accession>
<dbReference type="EMBL" id="QAYC01000011">
    <property type="protein sequence ID" value="PTW46555.1"/>
    <property type="molecule type" value="Genomic_DNA"/>
</dbReference>
<evidence type="ECO:0000313" key="2">
    <source>
        <dbReference type="EMBL" id="PTW46555.1"/>
    </source>
</evidence>
<sequence>MMAGPTMNAEEALLWALGSDMPQPPLMLNTLTMNPPMIAAETSPGHRRMLQEQLDRAVEQANALRAREEAEVFDLANGGAACDCAPGEPCCLKEFVIEDAGDASRKVTWPVPENGPRTLFLTCKDPYGGQPSAKARLKITSKEDCKQGKAGVPSLRPSNFADDNSDIPDSDERIVTTPFQMPALSGKILPPEVITAVYILGLAIQSSTYRAQRSPAAGANQCVGTGFGGLTVCPLPHAKLEAELEGSVGITIFSSRLPTLSAKLTGKITGEVGNQTLEFEKSGEAEEKQAPATRAQERQQQGESTPLISFIEDIQDAMNGLAGESGSPDALRAPQSDAFGSSIGIELKLGLKIGTLELKGKEASPDLSLALSGCEVTYGLSVTGKMDLLDLFLSRFPRGPEIRRRLANPGNAVSASAQCAIEVGGAGDLSYGIGDIASLTIGNADDWEARLEEIEHTFTAKARITGKVFADARLEAETWFFKAEAAAGASVSTGWHFGGRVVRSQGGGRKTEKLYHFEGVVLRAYATVSVSAAASKSDSSSDVFGDYASTSSVSGGVTAKSNLAEPDYTLEIMSPEGEKDGWI</sequence>
<feature type="region of interest" description="Disordered" evidence="1">
    <location>
        <begin position="280"/>
        <end position="305"/>
    </location>
</feature>
<protein>
    <submittedName>
        <fullName evidence="2">Uncharacterized protein</fullName>
    </submittedName>
</protein>
<name>A0A8E2VHT7_9RHOB</name>
<proteinExistence type="predicted"/>
<evidence type="ECO:0000313" key="3">
    <source>
        <dbReference type="Proteomes" id="UP000244037"/>
    </source>
</evidence>
<dbReference type="AlphaFoldDB" id="A0A8E2VHT7"/>
<gene>
    <name evidence="2" type="ORF">C8N38_11139</name>
</gene>